<accession>A0ABU3VAH3</accession>
<comment type="similarity">
    <text evidence="1">Belongs to the peptidase C40 family.</text>
</comment>
<evidence type="ECO:0000259" key="5">
    <source>
        <dbReference type="PROSITE" id="PS51935"/>
    </source>
</evidence>
<dbReference type="RefSeq" id="WP_316773829.1">
    <property type="nucleotide sequence ID" value="NZ_JASMWN010000002.1"/>
</dbReference>
<comment type="caution">
    <text evidence="6">The sequence shown here is derived from an EMBL/GenBank/DDBJ whole genome shotgun (WGS) entry which is preliminary data.</text>
</comment>
<organism evidence="6 7">
    <name type="scientific">Sedimentitalea todarodis</name>
    <dbReference type="NCBI Taxonomy" id="1631240"/>
    <lineage>
        <taxon>Bacteria</taxon>
        <taxon>Pseudomonadati</taxon>
        <taxon>Pseudomonadota</taxon>
        <taxon>Alphaproteobacteria</taxon>
        <taxon>Rhodobacterales</taxon>
        <taxon>Paracoccaceae</taxon>
        <taxon>Sedimentitalea</taxon>
    </lineage>
</organism>
<dbReference type="Gene3D" id="3.90.1720.10">
    <property type="entry name" value="endopeptidase domain like (from Nostoc punctiforme)"/>
    <property type="match status" value="1"/>
</dbReference>
<keyword evidence="4" id="KW-0788">Thiol protease</keyword>
<gene>
    <name evidence="6" type="ORF">QO231_04815</name>
</gene>
<evidence type="ECO:0000256" key="3">
    <source>
        <dbReference type="ARBA" id="ARBA00022801"/>
    </source>
</evidence>
<evidence type="ECO:0000256" key="2">
    <source>
        <dbReference type="ARBA" id="ARBA00022670"/>
    </source>
</evidence>
<sequence>MSDPRLTPANDRVAAAHLTGVAAGLSRVAGTPCQVARPVVDLLHTPDRARERQLLWGERVDLYEDRAGTSFVQAQKDGYVGYVDSAALRPPEPVTHWVSAPACHLYQDANIKSPDLHLLSFGSLVCVLDETDRLAETPSGFIPRTHLRPLGDTMDDPVTVAELFLGTPYLWGGNSRAGIDCSGLVQAALLACGQDCPGDTDQQQSALGREAAQDGTCKRGDLLYWRGHVAMVVDADRLIHANGTHMSVVYEPIKAAIDRIERQGQGPVIAHKRL</sequence>
<dbReference type="PANTHER" id="PTHR47359">
    <property type="entry name" value="PEPTIDOGLYCAN DL-ENDOPEPTIDASE CWLO"/>
    <property type="match status" value="1"/>
</dbReference>
<evidence type="ECO:0000313" key="6">
    <source>
        <dbReference type="EMBL" id="MDU9003171.1"/>
    </source>
</evidence>
<evidence type="ECO:0000256" key="4">
    <source>
        <dbReference type="ARBA" id="ARBA00022807"/>
    </source>
</evidence>
<keyword evidence="2" id="KW-0645">Protease</keyword>
<evidence type="ECO:0000256" key="1">
    <source>
        <dbReference type="ARBA" id="ARBA00007074"/>
    </source>
</evidence>
<keyword evidence="7" id="KW-1185">Reference proteome</keyword>
<reference evidence="7" key="1">
    <citation type="submission" date="2023-05" db="EMBL/GenBank/DDBJ databases">
        <title>Sedimentitalea sp. nov. JM2-8.</title>
        <authorList>
            <person name="Huang J."/>
        </authorList>
    </citation>
    <scope>NUCLEOTIDE SEQUENCE [LARGE SCALE GENOMIC DNA]</scope>
    <source>
        <strain evidence="7">KHS03</strain>
    </source>
</reference>
<dbReference type="Pfam" id="PF18348">
    <property type="entry name" value="SH3_16"/>
    <property type="match status" value="1"/>
</dbReference>
<dbReference type="InterPro" id="IPR038765">
    <property type="entry name" value="Papain-like_cys_pep_sf"/>
</dbReference>
<dbReference type="Pfam" id="PF00877">
    <property type="entry name" value="NLPC_P60"/>
    <property type="match status" value="1"/>
</dbReference>
<keyword evidence="3" id="KW-0378">Hydrolase</keyword>
<dbReference type="SUPFAM" id="SSF54001">
    <property type="entry name" value="Cysteine proteinases"/>
    <property type="match status" value="1"/>
</dbReference>
<name>A0ABU3VAH3_9RHOB</name>
<protein>
    <submittedName>
        <fullName evidence="6">NlpC/P60 family protein</fullName>
    </submittedName>
</protein>
<dbReference type="Proteomes" id="UP001255416">
    <property type="component" value="Unassembled WGS sequence"/>
</dbReference>
<evidence type="ECO:0000313" key="7">
    <source>
        <dbReference type="Proteomes" id="UP001255416"/>
    </source>
</evidence>
<dbReference type="InterPro" id="IPR000064">
    <property type="entry name" value="NLP_P60_dom"/>
</dbReference>
<dbReference type="PANTHER" id="PTHR47359:SF3">
    <property type="entry name" value="NLP_P60 DOMAIN-CONTAINING PROTEIN-RELATED"/>
    <property type="match status" value="1"/>
</dbReference>
<dbReference type="EMBL" id="JASMWN010000002">
    <property type="protein sequence ID" value="MDU9003171.1"/>
    <property type="molecule type" value="Genomic_DNA"/>
</dbReference>
<dbReference type="PROSITE" id="PS51935">
    <property type="entry name" value="NLPC_P60"/>
    <property type="match status" value="1"/>
</dbReference>
<feature type="domain" description="NlpC/P60" evidence="5">
    <location>
        <begin position="151"/>
        <end position="274"/>
    </location>
</feature>
<proteinExistence type="inferred from homology"/>
<dbReference type="InterPro" id="IPR041382">
    <property type="entry name" value="SH3_16"/>
</dbReference>
<dbReference type="InterPro" id="IPR051794">
    <property type="entry name" value="PG_Endopeptidase_C40"/>
</dbReference>